<evidence type="ECO:0008006" key="3">
    <source>
        <dbReference type="Google" id="ProtNLM"/>
    </source>
</evidence>
<sequence>MFETTLRYNSPNNKHAVEGELARFDSVIIDGKMLAHSSKAIPQLIYKLRNERSIQYYVEPVLSQFRKGNDFRYADGTLKSWHEKYVQEIGDPLKEHLRSETNADPRRMEEDKIRDITLSSVVFQEEFIKNRVEEESGKYEEVDTDGLLPKAVIPWHHRINEAEDLAPNRTILEAAVEESTVPIKPCIHTTKQFIRDTSNRTSLAELATAYDLDECFLLVEDLGKHSTFESTYKNVIDLVYDLSAAGVEPHFFYGDYFSNMLSYFGLGGTTYGVMYGEEYSESTERTEQSGMLNRYFVDQIKDFLKVPAAVEFMQRIDADMCECDVCQRSFEDWQDIIRHQESDEALMNHLQKHYVECRWRHARQVEEDSFSEAVGKLRSDFKDYVEDYSKARQISPNKDFQYMPRWINVLEDRAELAD</sequence>
<accession>A0A871BC92</accession>
<reference evidence="1" key="1">
    <citation type="journal article" date="2021" name="Front. Microbiol.">
        <title>Cellular and Genomic Properties of Haloferax gibbonsii LR2-5, the Host of Euryarchaeal Virus HFTV1.</title>
        <authorList>
            <person name="Tittes C."/>
            <person name="Schwarzer S."/>
            <person name="Pfeiffer F."/>
            <person name="Dyall-Smith M."/>
            <person name="Rodriguez-Franco M."/>
            <person name="Oksanen H.M."/>
            <person name="Quax T.E.F."/>
        </authorList>
    </citation>
    <scope>NUCLEOTIDE SEQUENCE</scope>
    <source>
        <strain evidence="1">LR2-5</strain>
    </source>
</reference>
<evidence type="ECO:0000313" key="2">
    <source>
        <dbReference type="Proteomes" id="UP000663064"/>
    </source>
</evidence>
<proteinExistence type="predicted"/>
<protein>
    <recommendedName>
        <fullName evidence="3">tRNA-guanine(15) transglycosylase-like domain-containing protein</fullName>
    </recommendedName>
</protein>
<name>A0A871BC92_HALGI</name>
<dbReference type="GeneID" id="59457927"/>
<dbReference type="Proteomes" id="UP000663064">
    <property type="component" value="Chromosome"/>
</dbReference>
<dbReference type="AlphaFoldDB" id="A0A871BC92"/>
<gene>
    <name evidence="1" type="ORF">HfgLR_01330</name>
</gene>
<organism evidence="1 2">
    <name type="scientific">Haloferax gibbonsii</name>
    <dbReference type="NCBI Taxonomy" id="35746"/>
    <lineage>
        <taxon>Archaea</taxon>
        <taxon>Methanobacteriati</taxon>
        <taxon>Methanobacteriota</taxon>
        <taxon>Stenosarchaea group</taxon>
        <taxon>Halobacteria</taxon>
        <taxon>Halobacteriales</taxon>
        <taxon>Haloferacaceae</taxon>
        <taxon>Haloferax</taxon>
    </lineage>
</organism>
<dbReference type="EMBL" id="CP063205">
    <property type="protein sequence ID" value="QOS10419.1"/>
    <property type="molecule type" value="Genomic_DNA"/>
</dbReference>
<evidence type="ECO:0000313" key="1">
    <source>
        <dbReference type="EMBL" id="QOS10419.1"/>
    </source>
</evidence>
<dbReference type="RefSeq" id="WP_193492863.1">
    <property type="nucleotide sequence ID" value="NZ_CP063205.1"/>
</dbReference>